<gene>
    <name evidence="3" type="ORF">P170DRAFT_514640</name>
</gene>
<dbReference type="GeneID" id="36562938"/>
<proteinExistence type="predicted"/>
<feature type="compositionally biased region" description="Acidic residues" evidence="1">
    <location>
        <begin position="200"/>
        <end position="210"/>
    </location>
</feature>
<keyword evidence="4" id="KW-1185">Reference proteome</keyword>
<evidence type="ECO:0008006" key="5">
    <source>
        <dbReference type="Google" id="ProtNLM"/>
    </source>
</evidence>
<organism evidence="3 4">
    <name type="scientific">Aspergillus steynii IBT 23096</name>
    <dbReference type="NCBI Taxonomy" id="1392250"/>
    <lineage>
        <taxon>Eukaryota</taxon>
        <taxon>Fungi</taxon>
        <taxon>Dikarya</taxon>
        <taxon>Ascomycota</taxon>
        <taxon>Pezizomycotina</taxon>
        <taxon>Eurotiomycetes</taxon>
        <taxon>Eurotiomycetidae</taxon>
        <taxon>Eurotiales</taxon>
        <taxon>Aspergillaceae</taxon>
        <taxon>Aspergillus</taxon>
        <taxon>Aspergillus subgen. Circumdati</taxon>
    </lineage>
</organism>
<dbReference type="Proteomes" id="UP000234275">
    <property type="component" value="Unassembled WGS sequence"/>
</dbReference>
<dbReference type="EMBL" id="MSFO01000011">
    <property type="protein sequence ID" value="PLB43425.1"/>
    <property type="molecule type" value="Genomic_DNA"/>
</dbReference>
<accession>A0A2I2FS20</accession>
<protein>
    <recommendedName>
        <fullName evidence="5">Dickkopf N-terminal cysteine-rich domain-containing protein</fullName>
    </recommendedName>
</protein>
<reference evidence="3 4" key="1">
    <citation type="submission" date="2016-12" db="EMBL/GenBank/DDBJ databases">
        <title>The genomes of Aspergillus section Nigri reveals drivers in fungal speciation.</title>
        <authorList>
            <consortium name="DOE Joint Genome Institute"/>
            <person name="Vesth T.C."/>
            <person name="Nybo J."/>
            <person name="Theobald S."/>
            <person name="Brandl J."/>
            <person name="Frisvad J.C."/>
            <person name="Nielsen K.F."/>
            <person name="Lyhne E.K."/>
            <person name="Kogle M.E."/>
            <person name="Kuo A."/>
            <person name="Riley R."/>
            <person name="Clum A."/>
            <person name="Nolan M."/>
            <person name="Lipzen A."/>
            <person name="Salamov A."/>
            <person name="Henrissat B."/>
            <person name="Wiebenga A."/>
            <person name="De Vries R.P."/>
            <person name="Grigoriev I.V."/>
            <person name="Mortensen U.H."/>
            <person name="Andersen M.R."/>
            <person name="Baker S.E."/>
        </authorList>
    </citation>
    <scope>NUCLEOTIDE SEQUENCE [LARGE SCALE GENOMIC DNA]</scope>
    <source>
        <strain evidence="3 4">IBT 23096</strain>
    </source>
</reference>
<sequence>MNPLTMKLYLLFLGLLVALVTAVAIPDPDKEASGSIDSTSEVANVLYPGQPCKYNWECPSSEHCSKKGRCTLNEGRCLKDKDCPKYMVCSDTHCFPHSRNDRRDSDDSTGSDEAEVVPDIQLKAPCVNNTDCSSNEVCSHGHCTLKTGRCWENRDCNRRQHCINTFCYPPDDLRRRGSGDELADTSNGPIPTPAPVDGSGETEVDETDAETADNMDVTPFEQDTLLGLVKTAANKSGNKCRRRCRYHTDCCPKDLCWNMRVCLGPH</sequence>
<dbReference type="RefSeq" id="XP_024698727.1">
    <property type="nucleotide sequence ID" value="XM_024855232.1"/>
</dbReference>
<dbReference type="AlphaFoldDB" id="A0A2I2FS20"/>
<dbReference type="VEuPathDB" id="FungiDB:P170DRAFT_514640"/>
<name>A0A2I2FS20_9EURO</name>
<evidence type="ECO:0000256" key="1">
    <source>
        <dbReference type="SAM" id="MobiDB-lite"/>
    </source>
</evidence>
<comment type="caution">
    <text evidence="3">The sequence shown here is derived from an EMBL/GenBank/DDBJ whole genome shotgun (WGS) entry which is preliminary data.</text>
</comment>
<feature type="chain" id="PRO_5014188023" description="Dickkopf N-terminal cysteine-rich domain-containing protein" evidence="2">
    <location>
        <begin position="23"/>
        <end position="266"/>
    </location>
</feature>
<feature type="region of interest" description="Disordered" evidence="1">
    <location>
        <begin position="178"/>
        <end position="210"/>
    </location>
</feature>
<feature type="signal peptide" evidence="2">
    <location>
        <begin position="1"/>
        <end position="22"/>
    </location>
</feature>
<evidence type="ECO:0000313" key="4">
    <source>
        <dbReference type="Proteomes" id="UP000234275"/>
    </source>
</evidence>
<dbReference type="OrthoDB" id="4491758at2759"/>
<keyword evidence="2" id="KW-0732">Signal</keyword>
<evidence type="ECO:0000256" key="2">
    <source>
        <dbReference type="SAM" id="SignalP"/>
    </source>
</evidence>
<evidence type="ECO:0000313" key="3">
    <source>
        <dbReference type="EMBL" id="PLB43425.1"/>
    </source>
</evidence>